<reference evidence="14" key="1">
    <citation type="submission" date="2021-04" db="EMBL/GenBank/DDBJ databases">
        <authorList>
            <consortium name="Wellcome Sanger Institute Data Sharing"/>
        </authorList>
    </citation>
    <scope>NUCLEOTIDE SEQUENCE [LARGE SCALE GENOMIC DNA]</scope>
</reference>
<organism evidence="14 15">
    <name type="scientific">Sparus aurata</name>
    <name type="common">Gilthead sea bream</name>
    <dbReference type="NCBI Taxonomy" id="8175"/>
    <lineage>
        <taxon>Eukaryota</taxon>
        <taxon>Metazoa</taxon>
        <taxon>Chordata</taxon>
        <taxon>Craniata</taxon>
        <taxon>Vertebrata</taxon>
        <taxon>Euteleostomi</taxon>
        <taxon>Actinopterygii</taxon>
        <taxon>Neopterygii</taxon>
        <taxon>Teleostei</taxon>
        <taxon>Neoteleostei</taxon>
        <taxon>Acanthomorphata</taxon>
        <taxon>Eupercaria</taxon>
        <taxon>Spariformes</taxon>
        <taxon>Sparidae</taxon>
        <taxon>Sparus</taxon>
    </lineage>
</organism>
<dbReference type="SUPFAM" id="SSF54791">
    <property type="entry name" value="Eukaryotic type KH-domain (KH-domain type I)"/>
    <property type="match status" value="2"/>
</dbReference>
<feature type="compositionally biased region" description="Polar residues" evidence="12">
    <location>
        <begin position="353"/>
        <end position="368"/>
    </location>
</feature>
<dbReference type="GO" id="GO:0008270">
    <property type="term" value="F:zinc ion binding"/>
    <property type="evidence" value="ECO:0007669"/>
    <property type="project" value="UniProtKB-KW"/>
</dbReference>
<keyword evidence="7" id="KW-0862">Zinc</keyword>
<feature type="compositionally biased region" description="Polar residues" evidence="12">
    <location>
        <begin position="268"/>
        <end position="292"/>
    </location>
</feature>
<dbReference type="Gene3D" id="3.30.1370.10">
    <property type="entry name" value="K Homology domain, type 1"/>
    <property type="match status" value="2"/>
</dbReference>
<evidence type="ECO:0000256" key="9">
    <source>
        <dbReference type="ARBA" id="ARBA00023242"/>
    </source>
</evidence>
<reference evidence="14" key="2">
    <citation type="submission" date="2025-08" db="UniProtKB">
        <authorList>
            <consortium name="Ensembl"/>
        </authorList>
    </citation>
    <scope>IDENTIFICATION</scope>
</reference>
<feature type="region of interest" description="Disordered" evidence="12">
    <location>
        <begin position="437"/>
        <end position="462"/>
    </location>
</feature>
<feature type="compositionally biased region" description="Low complexity" evidence="12">
    <location>
        <begin position="437"/>
        <end position="447"/>
    </location>
</feature>
<dbReference type="GO" id="GO:0005737">
    <property type="term" value="C:cytoplasm"/>
    <property type="evidence" value="ECO:0007669"/>
    <property type="project" value="UniProtKB-SubCell"/>
</dbReference>
<dbReference type="CDD" id="cd22423">
    <property type="entry name" value="KH-I_MEX3_rpt1"/>
    <property type="match status" value="1"/>
</dbReference>
<dbReference type="Gene3D" id="3.30.40.10">
    <property type="entry name" value="Zinc/RING finger domain, C3HC4 (zinc finger)"/>
    <property type="match status" value="1"/>
</dbReference>
<dbReference type="GeneTree" id="ENSGT00940000162613"/>
<sequence>VAMVSHYYGSGGYHMAGSHPMLHGEQSSVLCNRKRSVNMTECVPVPSSEHVAEIVGRQGCKIKALRAKTNTYIKTPVRGEEPVFIVTGRREDVEMAKREIVSAAEHFSMIRASRGGSSGGSLPGPPHLPGQTTIQVRVPYRVVGLVVGPKGATIKRIQQQTHTYIVTPSREKDPVFEVTGMPENVDRAREEIETHITLRTGTFVDLQGDNDFHSNGTDVSLEGLGALSGGLGASLWSRATGHHSAPPPPPPASPPPAIPMSMHHSSGRKMSSSVAYHTHNGGMSSETFNATRKANDGGSPTSPFSTSSSSAGGGFSFGGDSTPGLPSSEELGFEFSASNIWAPFVNGGAGNKTAGSSQQQPLRRNSSGLSGGAITPRLSPTLPQDTGVGPMDHPLARRAQSDPLSTLSWLQSGSAGGGSFSGASSSSSGGSSTGYSSCSASSLPGGSPTDSEGGGSGVGLSSGMLSRLKGSTGPGVAGLVGVGPGINRDCFVCYESEVTAALVPCGHNLFCMECAGQICQSAEPECPVCHTPTTQCIRIFS</sequence>
<evidence type="ECO:0000256" key="2">
    <source>
        <dbReference type="ARBA" id="ARBA00004496"/>
    </source>
</evidence>
<comment type="subcellular location">
    <subcellularLocation>
        <location evidence="2">Cytoplasm</location>
    </subcellularLocation>
    <subcellularLocation>
        <location evidence="1">Nucleus</location>
    </subcellularLocation>
</comment>
<keyword evidence="3" id="KW-0963">Cytoplasm</keyword>
<dbReference type="InterPro" id="IPR004088">
    <property type="entry name" value="KH_dom_type_1"/>
</dbReference>
<evidence type="ECO:0000313" key="14">
    <source>
        <dbReference type="Ensembl" id="ENSSAUP00010043268.1"/>
    </source>
</evidence>
<feature type="region of interest" description="Disordered" evidence="12">
    <location>
        <begin position="237"/>
        <end position="330"/>
    </location>
</feature>
<evidence type="ECO:0000256" key="12">
    <source>
        <dbReference type="SAM" id="MobiDB-lite"/>
    </source>
</evidence>
<dbReference type="OMA" id="KNSRECM"/>
<dbReference type="PROSITE" id="PS50089">
    <property type="entry name" value="ZF_RING_2"/>
    <property type="match status" value="1"/>
</dbReference>
<keyword evidence="9" id="KW-0539">Nucleus</keyword>
<dbReference type="Pfam" id="PF00013">
    <property type="entry name" value="KH_1"/>
    <property type="match status" value="2"/>
</dbReference>
<keyword evidence="8 10" id="KW-0694">RNA-binding</keyword>
<dbReference type="InterPro" id="IPR001841">
    <property type="entry name" value="Znf_RING"/>
</dbReference>
<dbReference type="SMART" id="SM00322">
    <property type="entry name" value="KH"/>
    <property type="match status" value="2"/>
</dbReference>
<keyword evidence="4" id="KW-0479">Metal-binding</keyword>
<keyword evidence="15" id="KW-1185">Reference proteome</keyword>
<dbReference type="PANTHER" id="PTHR23285:SF3">
    <property type="entry name" value="RNA-BINDING PROTEIN MEX3D"/>
    <property type="match status" value="1"/>
</dbReference>
<dbReference type="FunFam" id="3.30.1370.10:FF:000013">
    <property type="entry name" value="Mex-3 RNA-binding family member B"/>
    <property type="match status" value="1"/>
</dbReference>
<accession>A0A671WWZ4</accession>
<protein>
    <submittedName>
        <fullName evidence="14">Mex-3 RNA binding family member D</fullName>
    </submittedName>
</protein>
<keyword evidence="6 11" id="KW-0863">Zinc-finger</keyword>
<evidence type="ECO:0000259" key="13">
    <source>
        <dbReference type="PROSITE" id="PS50089"/>
    </source>
</evidence>
<evidence type="ECO:0000256" key="4">
    <source>
        <dbReference type="ARBA" id="ARBA00022723"/>
    </source>
</evidence>
<dbReference type="CDD" id="cd16518">
    <property type="entry name" value="RING-HC_MEX3"/>
    <property type="match status" value="1"/>
</dbReference>
<dbReference type="FunFam" id="3.30.1370.10:FF:000012">
    <property type="entry name" value="Mex-3 RNA-binding family member D"/>
    <property type="match status" value="1"/>
</dbReference>
<dbReference type="InterPro" id="IPR004087">
    <property type="entry name" value="KH_dom"/>
</dbReference>
<name>A0A671WWZ4_SPAAU</name>
<evidence type="ECO:0000256" key="6">
    <source>
        <dbReference type="ARBA" id="ARBA00022771"/>
    </source>
</evidence>
<feature type="compositionally biased region" description="Pro residues" evidence="12">
    <location>
        <begin position="245"/>
        <end position="258"/>
    </location>
</feature>
<keyword evidence="5" id="KW-0677">Repeat</keyword>
<dbReference type="Pfam" id="PF13920">
    <property type="entry name" value="zf-C3HC4_3"/>
    <property type="match status" value="1"/>
</dbReference>
<gene>
    <name evidence="14" type="primary">MEX3D</name>
</gene>
<dbReference type="GO" id="GO:0003723">
    <property type="term" value="F:RNA binding"/>
    <property type="evidence" value="ECO:0007669"/>
    <property type="project" value="UniProtKB-UniRule"/>
</dbReference>
<dbReference type="InterPro" id="IPR047227">
    <property type="entry name" value="MEX3"/>
</dbReference>
<dbReference type="Ensembl" id="ENSSAUT00010045541.1">
    <property type="protein sequence ID" value="ENSSAUP00010043268.1"/>
    <property type="gene ID" value="ENSSAUG00010018182.1"/>
</dbReference>
<dbReference type="InterPro" id="IPR047228">
    <property type="entry name" value="KH-I_MEX3_rpt1"/>
</dbReference>
<dbReference type="PANTHER" id="PTHR23285">
    <property type="entry name" value="RING FINGER AND KH DOMAIN CONTAINING PROTEIN 1"/>
    <property type="match status" value="1"/>
</dbReference>
<evidence type="ECO:0000256" key="1">
    <source>
        <dbReference type="ARBA" id="ARBA00004123"/>
    </source>
</evidence>
<reference evidence="14" key="3">
    <citation type="submission" date="2025-09" db="UniProtKB">
        <authorList>
            <consortium name="Ensembl"/>
        </authorList>
    </citation>
    <scope>IDENTIFICATION</scope>
</reference>
<feature type="region of interest" description="Disordered" evidence="12">
    <location>
        <begin position="350"/>
        <end position="403"/>
    </location>
</feature>
<dbReference type="CDD" id="cd22424">
    <property type="entry name" value="KH-I_MEX3_rpt2"/>
    <property type="match status" value="1"/>
</dbReference>
<evidence type="ECO:0000256" key="5">
    <source>
        <dbReference type="ARBA" id="ARBA00022737"/>
    </source>
</evidence>
<proteinExistence type="predicted"/>
<evidence type="ECO:0000256" key="8">
    <source>
        <dbReference type="ARBA" id="ARBA00022884"/>
    </source>
</evidence>
<dbReference type="GO" id="GO:0005634">
    <property type="term" value="C:nucleus"/>
    <property type="evidence" value="ECO:0007669"/>
    <property type="project" value="UniProtKB-SubCell"/>
</dbReference>
<dbReference type="SUPFAM" id="SSF57850">
    <property type="entry name" value="RING/U-box"/>
    <property type="match status" value="1"/>
</dbReference>
<evidence type="ECO:0000313" key="15">
    <source>
        <dbReference type="Proteomes" id="UP000472265"/>
    </source>
</evidence>
<dbReference type="InterPro" id="IPR036612">
    <property type="entry name" value="KH_dom_type_1_sf"/>
</dbReference>
<dbReference type="FunFam" id="3.30.40.10:FF:000090">
    <property type="entry name" value="Mex-3 RNA-binding family member C"/>
    <property type="match status" value="1"/>
</dbReference>
<dbReference type="InterPro" id="IPR013083">
    <property type="entry name" value="Znf_RING/FYVE/PHD"/>
</dbReference>
<dbReference type="SMART" id="SM00184">
    <property type="entry name" value="RING"/>
    <property type="match status" value="1"/>
</dbReference>
<dbReference type="PROSITE" id="PS50084">
    <property type="entry name" value="KH_TYPE_1"/>
    <property type="match status" value="2"/>
</dbReference>
<dbReference type="InterPro" id="IPR047226">
    <property type="entry name" value="KH-I_MEX3_rpt2"/>
</dbReference>
<evidence type="ECO:0000256" key="11">
    <source>
        <dbReference type="PROSITE-ProRule" id="PRU00175"/>
    </source>
</evidence>
<feature type="domain" description="RING-type" evidence="13">
    <location>
        <begin position="490"/>
        <end position="530"/>
    </location>
</feature>
<evidence type="ECO:0000256" key="10">
    <source>
        <dbReference type="PROSITE-ProRule" id="PRU00117"/>
    </source>
</evidence>
<feature type="compositionally biased region" description="Low complexity" evidence="12">
    <location>
        <begin position="297"/>
        <end position="310"/>
    </location>
</feature>
<evidence type="ECO:0000256" key="7">
    <source>
        <dbReference type="ARBA" id="ARBA00022833"/>
    </source>
</evidence>
<dbReference type="Proteomes" id="UP000472265">
    <property type="component" value="Chromosome 21"/>
</dbReference>
<dbReference type="AlphaFoldDB" id="A0A671WWZ4"/>
<dbReference type="InParanoid" id="A0A671WWZ4"/>
<evidence type="ECO:0000256" key="3">
    <source>
        <dbReference type="ARBA" id="ARBA00022490"/>
    </source>
</evidence>